<keyword evidence="2" id="KW-1185">Reference proteome</keyword>
<dbReference type="OrthoDB" id="7854606at2"/>
<dbReference type="RefSeq" id="WP_094801850.1">
    <property type="nucleotide sequence ID" value="NZ_NEVP01000010.1"/>
</dbReference>
<sequence length="102" mass="11766">MKNPEWLILCLWRALIGEIYSAIRSIAISLDDDGRLLIRYYLDRQPTDFDWESLEVVATNISASMGQDKITQIDLECKFELGPIGMLESLGGFVYSRREYDL</sequence>
<accession>A0A261TEE5</accession>
<dbReference type="Pfam" id="PF26541">
    <property type="entry name" value="MafI2"/>
    <property type="match status" value="1"/>
</dbReference>
<evidence type="ECO:0000313" key="2">
    <source>
        <dbReference type="Proteomes" id="UP000216913"/>
    </source>
</evidence>
<comment type="caution">
    <text evidence="1">The sequence shown here is derived from an EMBL/GenBank/DDBJ whole genome shotgun (WGS) entry which is preliminary data.</text>
</comment>
<evidence type="ECO:0000313" key="1">
    <source>
        <dbReference type="EMBL" id="OZI47989.1"/>
    </source>
</evidence>
<dbReference type="InterPro" id="IPR058702">
    <property type="entry name" value="MafI2-like"/>
</dbReference>
<proteinExistence type="predicted"/>
<organism evidence="1 2">
    <name type="scientific">Bordetella genomosp. 5</name>
    <dbReference type="NCBI Taxonomy" id="1395608"/>
    <lineage>
        <taxon>Bacteria</taxon>
        <taxon>Pseudomonadati</taxon>
        <taxon>Pseudomonadota</taxon>
        <taxon>Betaproteobacteria</taxon>
        <taxon>Burkholderiales</taxon>
        <taxon>Alcaligenaceae</taxon>
        <taxon>Bordetella</taxon>
    </lineage>
</organism>
<gene>
    <name evidence="1" type="ORF">CAL25_16515</name>
</gene>
<dbReference type="AlphaFoldDB" id="A0A261TEE5"/>
<dbReference type="Proteomes" id="UP000216913">
    <property type="component" value="Unassembled WGS sequence"/>
</dbReference>
<reference evidence="1 2" key="1">
    <citation type="submission" date="2017-05" db="EMBL/GenBank/DDBJ databases">
        <title>Complete and WGS of Bordetella genogroups.</title>
        <authorList>
            <person name="Spilker T."/>
            <person name="LiPuma J."/>
        </authorList>
    </citation>
    <scope>NUCLEOTIDE SEQUENCE [LARGE SCALE GENOMIC DNA]</scope>
    <source>
        <strain evidence="1 2">AU10456</strain>
    </source>
</reference>
<dbReference type="EMBL" id="NEVP01000010">
    <property type="protein sequence ID" value="OZI47989.1"/>
    <property type="molecule type" value="Genomic_DNA"/>
</dbReference>
<name>A0A261TEE5_9BORD</name>
<protein>
    <submittedName>
        <fullName evidence="1">Colicin</fullName>
    </submittedName>
</protein>